<keyword evidence="7" id="KW-0812">Transmembrane</keyword>
<dbReference type="GO" id="GO:0005524">
    <property type="term" value="F:ATP binding"/>
    <property type="evidence" value="ECO:0007669"/>
    <property type="project" value="UniProtKB-UniRule"/>
</dbReference>
<dbReference type="PRINTS" id="PR00109">
    <property type="entry name" value="TYRKINASE"/>
</dbReference>
<dbReference type="InterPro" id="IPR001245">
    <property type="entry name" value="Ser-Thr/Tyr_kinase_cat_dom"/>
</dbReference>
<dbReference type="InterPro" id="IPR008266">
    <property type="entry name" value="Tyr_kinase_AS"/>
</dbReference>
<dbReference type="GO" id="GO:0043235">
    <property type="term" value="C:receptor complex"/>
    <property type="evidence" value="ECO:0007669"/>
    <property type="project" value="TreeGrafter"/>
</dbReference>
<keyword evidence="3" id="KW-0829">Tyrosine-protein kinase</keyword>
<dbReference type="SUPFAM" id="SSF56112">
    <property type="entry name" value="Protein kinase-like (PK-like)"/>
    <property type="match status" value="1"/>
</dbReference>
<comment type="subcellular location">
    <subcellularLocation>
        <location evidence="1">Membrane</location>
        <topology evidence="1">Single-pass type I membrane protein</topology>
    </subcellularLocation>
</comment>
<comment type="catalytic activity">
    <reaction evidence="4">
        <text>L-tyrosyl-[protein] + ATP = O-phospho-L-tyrosyl-[protein] + ADP + H(+)</text>
        <dbReference type="Rhea" id="RHEA:10596"/>
        <dbReference type="Rhea" id="RHEA-COMP:10136"/>
        <dbReference type="Rhea" id="RHEA-COMP:20101"/>
        <dbReference type="ChEBI" id="CHEBI:15378"/>
        <dbReference type="ChEBI" id="CHEBI:30616"/>
        <dbReference type="ChEBI" id="CHEBI:46858"/>
        <dbReference type="ChEBI" id="CHEBI:61978"/>
        <dbReference type="ChEBI" id="CHEBI:456216"/>
        <dbReference type="EC" id="2.7.10.1"/>
    </reaction>
</comment>
<feature type="compositionally biased region" description="Basic and acidic residues" evidence="6">
    <location>
        <begin position="65"/>
        <end position="85"/>
    </location>
</feature>
<organism evidence="9">
    <name type="scientific">Oikopleura dioica</name>
    <name type="common">Tunicate</name>
    <dbReference type="NCBI Taxonomy" id="34765"/>
    <lineage>
        <taxon>Eukaryota</taxon>
        <taxon>Metazoa</taxon>
        <taxon>Chordata</taxon>
        <taxon>Tunicata</taxon>
        <taxon>Appendicularia</taxon>
        <taxon>Copelata</taxon>
        <taxon>Oikopleuridae</taxon>
        <taxon>Oikopleura</taxon>
    </lineage>
</organism>
<dbReference type="InterPro" id="IPR017441">
    <property type="entry name" value="Protein_kinase_ATP_BS"/>
</dbReference>
<dbReference type="EMBL" id="FN653024">
    <property type="protein sequence ID" value="CBY23909.1"/>
    <property type="molecule type" value="Genomic_DNA"/>
</dbReference>
<dbReference type="GO" id="GO:0004714">
    <property type="term" value="F:transmembrane receptor protein tyrosine kinase activity"/>
    <property type="evidence" value="ECO:0007669"/>
    <property type="project" value="UniProtKB-EC"/>
</dbReference>
<keyword evidence="3" id="KW-0808">Transferase</keyword>
<keyword evidence="2 5" id="KW-0067">ATP-binding</keyword>
<evidence type="ECO:0000259" key="8">
    <source>
        <dbReference type="PROSITE" id="PS50011"/>
    </source>
</evidence>
<dbReference type="InParanoid" id="E4X4B9"/>
<dbReference type="PROSITE" id="PS00109">
    <property type="entry name" value="PROTEIN_KINASE_TYR"/>
    <property type="match status" value="1"/>
</dbReference>
<feature type="binding site" evidence="5">
    <location>
        <position position="857"/>
    </location>
    <ligand>
        <name>ATP</name>
        <dbReference type="ChEBI" id="CHEBI:30616"/>
    </ligand>
</feature>
<evidence type="ECO:0000256" key="3">
    <source>
        <dbReference type="ARBA" id="ARBA00023137"/>
    </source>
</evidence>
<dbReference type="OrthoDB" id="10494925at2759"/>
<dbReference type="InterPro" id="IPR050122">
    <property type="entry name" value="RTK"/>
</dbReference>
<dbReference type="PANTHER" id="PTHR24416:SF611">
    <property type="entry name" value="TYROSINE-PROTEIN KINASE TRANSMEMBRANE RECEPTOR ROR"/>
    <property type="match status" value="1"/>
</dbReference>
<protein>
    <recommendedName>
        <fullName evidence="8">Protein kinase domain-containing protein</fullName>
    </recommendedName>
</protein>
<keyword evidence="10" id="KW-1185">Reference proteome</keyword>
<dbReference type="InterPro" id="IPR011009">
    <property type="entry name" value="Kinase-like_dom_sf"/>
</dbReference>
<feature type="region of interest" description="Disordered" evidence="6">
    <location>
        <begin position="61"/>
        <end position="133"/>
    </location>
</feature>
<keyword evidence="7" id="KW-1133">Transmembrane helix</keyword>
<feature type="region of interest" description="Disordered" evidence="6">
    <location>
        <begin position="299"/>
        <end position="384"/>
    </location>
</feature>
<dbReference type="PROSITE" id="PS50011">
    <property type="entry name" value="PROTEIN_KINASE_DOM"/>
    <property type="match status" value="1"/>
</dbReference>
<dbReference type="PANTHER" id="PTHR24416">
    <property type="entry name" value="TYROSINE-PROTEIN KINASE RECEPTOR"/>
    <property type="match status" value="1"/>
</dbReference>
<keyword evidence="3" id="KW-0418">Kinase</keyword>
<evidence type="ECO:0000256" key="5">
    <source>
        <dbReference type="PROSITE-ProRule" id="PRU10141"/>
    </source>
</evidence>
<evidence type="ECO:0000256" key="7">
    <source>
        <dbReference type="SAM" id="Phobius"/>
    </source>
</evidence>
<evidence type="ECO:0000256" key="1">
    <source>
        <dbReference type="ARBA" id="ARBA00004479"/>
    </source>
</evidence>
<dbReference type="GO" id="GO:0007169">
    <property type="term" value="P:cell surface receptor protein tyrosine kinase signaling pathway"/>
    <property type="evidence" value="ECO:0007669"/>
    <property type="project" value="TreeGrafter"/>
</dbReference>
<evidence type="ECO:0000256" key="2">
    <source>
        <dbReference type="ARBA" id="ARBA00022840"/>
    </source>
</evidence>
<dbReference type="InterPro" id="IPR000719">
    <property type="entry name" value="Prot_kinase_dom"/>
</dbReference>
<dbReference type="PROSITE" id="PS00107">
    <property type="entry name" value="PROTEIN_KINASE_ATP"/>
    <property type="match status" value="1"/>
</dbReference>
<dbReference type="SMART" id="SM00219">
    <property type="entry name" value="TyrKc"/>
    <property type="match status" value="1"/>
</dbReference>
<dbReference type="Proteomes" id="UP000001307">
    <property type="component" value="Unassembled WGS sequence"/>
</dbReference>
<sequence>MLEEVYKKCARMPVNVRRSSGYDPKNTVDSEFEMTVPKRSDAFPEENMFCRLNEKEGYPYGARHCRSESQKDSENLKIQDEKDPSPEGSNEYSEIDDNSNASELLLDTSLTESESSYSNDSSANYGEINTDNDEYDDEISMYDYEDYDFFESGISDYSCNNTCIFNRLSNYACDFFMKFENGTCKTFFPNYENPFSAVSFAERINQILNYTQMLYPQAQQNEIDEIEKLHRAVDSDDKSTQKKDYHGMPKKTEFRLNSQKRLYLLSCAECFLKIEKAVFDVGLTDYNITRVIPTVETTTTGRSGEISTDENENLNDDNNSDMLPSSSSAQSSTDSSPSSSEIPGIEKRKRRSDLDYTSSSQSSSESTIEEGRTPKPDKTASSRPFMLDTDLSSLKDLFDEILVKDGFDESARKWETPLEDLPTGKTILYSAFACNEGTDCRASEFMKALQKCSENDPSCEETPVTFNLLNQTFSAVELEWENILSNINRTYGATMFNTKPFKLNDCPRGDCVSNEKTWVPSCLTENGDWDCNNVVNRKLELVFQAPDWRKQNGYVLLYEFEFTKEGGDPKSVVITDHLAKKYFAEKVNESTFWKNFQTASSKDNYMDSGSTMEQILNFKCLDDPSKPPEKWYTLTESEQAIDFAFKVIRGEERCYLCSEPKVEWPWCDPDFCGFRMLNLDGEEKSHILDRGEFEFQIRIYTTSTLFQWKSEWTSINSKDLVIDQFKALFQTTSYSRRNVINVKMKTIVVEISLFCVLLVVVSAFVAIWFKQRHKKPYMTMEWTVNPDCFEPDLAQRDAYYAAGAGGAQVKAEFYINVEDLTAPEEMTYIGTGNYGDIYLAEFKDPEEKNCIHKVAVKFFKDVQDTKKIHKEREAFQTLGRTGGFYHITYYFGWSYINHPSIPMMSTCLVMEYMDCKSLNHYLRTYNPEKNTSGRRADESITIKRLLKMCADVADGMFFLNEELKFIHRDLAARNCLVARHEVNGEVYETVKISDFGLTRSMINDDNKDYYCLDINYIPIRWWPPESIEGGKFMSLGDIWSYGVLLFEIITLGCLPYVDISNAEVKAEIMRNIELNTHEFNVLSKKCWRDMILKSLLAVGIPAKEAEDAYNNITKLIKICCHYEPTKRPTFRDLLDMIAQFDQLNGLKDFQEEYFFYKGRQDESYSIESDCETESTTVNYEATDVVKPLLDSNS</sequence>
<feature type="compositionally biased region" description="Acidic residues" evidence="6">
    <location>
        <begin position="307"/>
        <end position="319"/>
    </location>
</feature>
<feature type="transmembrane region" description="Helical" evidence="7">
    <location>
        <begin position="747"/>
        <end position="769"/>
    </location>
</feature>
<feature type="compositionally biased region" description="Low complexity" evidence="6">
    <location>
        <begin position="320"/>
        <end position="340"/>
    </location>
</feature>
<gene>
    <name evidence="9" type="ORF">GSOID_T00001241001</name>
</gene>
<dbReference type="AlphaFoldDB" id="E4X4B9"/>
<dbReference type="GO" id="GO:0005886">
    <property type="term" value="C:plasma membrane"/>
    <property type="evidence" value="ECO:0007669"/>
    <property type="project" value="TreeGrafter"/>
</dbReference>
<keyword evidence="7" id="KW-0472">Membrane</keyword>
<evidence type="ECO:0000313" key="10">
    <source>
        <dbReference type="Proteomes" id="UP000001307"/>
    </source>
</evidence>
<name>E4X4B9_OIKDI</name>
<dbReference type="Gene3D" id="1.10.510.10">
    <property type="entry name" value="Transferase(Phosphotransferase) domain 1"/>
    <property type="match status" value="1"/>
</dbReference>
<keyword evidence="5" id="KW-0547">Nucleotide-binding</keyword>
<accession>E4X4B9</accession>
<feature type="compositionally biased region" description="Low complexity" evidence="6">
    <location>
        <begin position="101"/>
        <end position="125"/>
    </location>
</feature>
<reference evidence="9" key="1">
    <citation type="journal article" date="2010" name="Science">
        <title>Plasticity of animal genome architecture unmasked by rapid evolution of a pelagic tunicate.</title>
        <authorList>
            <person name="Denoeud F."/>
            <person name="Henriet S."/>
            <person name="Mungpakdee S."/>
            <person name="Aury J.M."/>
            <person name="Da Silva C."/>
            <person name="Brinkmann H."/>
            <person name="Mikhaleva J."/>
            <person name="Olsen L.C."/>
            <person name="Jubin C."/>
            <person name="Canestro C."/>
            <person name="Bouquet J.M."/>
            <person name="Danks G."/>
            <person name="Poulain J."/>
            <person name="Campsteijn C."/>
            <person name="Adamski M."/>
            <person name="Cross I."/>
            <person name="Yadetie F."/>
            <person name="Muffato M."/>
            <person name="Louis A."/>
            <person name="Butcher S."/>
            <person name="Tsagkogeorga G."/>
            <person name="Konrad A."/>
            <person name="Singh S."/>
            <person name="Jensen M.F."/>
            <person name="Cong E.H."/>
            <person name="Eikeseth-Otteraa H."/>
            <person name="Noel B."/>
            <person name="Anthouard V."/>
            <person name="Porcel B.M."/>
            <person name="Kachouri-Lafond R."/>
            <person name="Nishino A."/>
            <person name="Ugolini M."/>
            <person name="Chourrout P."/>
            <person name="Nishida H."/>
            <person name="Aasland R."/>
            <person name="Huzurbazar S."/>
            <person name="Westhof E."/>
            <person name="Delsuc F."/>
            <person name="Lehrach H."/>
            <person name="Reinhardt R."/>
            <person name="Weissenbach J."/>
            <person name="Roy S.W."/>
            <person name="Artiguenave F."/>
            <person name="Postlethwait J.H."/>
            <person name="Manak J.R."/>
            <person name="Thompson E.M."/>
            <person name="Jaillon O."/>
            <person name="Du Pasquier L."/>
            <person name="Boudinot P."/>
            <person name="Liberles D.A."/>
            <person name="Volff J.N."/>
            <person name="Philippe H."/>
            <person name="Lenhard B."/>
            <person name="Roest Crollius H."/>
            <person name="Wincker P."/>
            <person name="Chourrout D."/>
        </authorList>
    </citation>
    <scope>NUCLEOTIDE SEQUENCE [LARGE SCALE GENOMIC DNA]</scope>
</reference>
<feature type="domain" description="Protein kinase" evidence="8">
    <location>
        <begin position="823"/>
        <end position="1154"/>
    </location>
</feature>
<dbReference type="Pfam" id="PF07714">
    <property type="entry name" value="PK_Tyr_Ser-Thr"/>
    <property type="match status" value="1"/>
</dbReference>
<proteinExistence type="predicted"/>
<evidence type="ECO:0000256" key="6">
    <source>
        <dbReference type="SAM" id="MobiDB-lite"/>
    </source>
</evidence>
<evidence type="ECO:0000313" key="9">
    <source>
        <dbReference type="EMBL" id="CBY23909.1"/>
    </source>
</evidence>
<feature type="compositionally biased region" description="Basic and acidic residues" evidence="6">
    <location>
        <begin position="369"/>
        <end position="380"/>
    </location>
</feature>
<dbReference type="InterPro" id="IPR020635">
    <property type="entry name" value="Tyr_kinase_cat_dom"/>
</dbReference>
<evidence type="ECO:0000256" key="4">
    <source>
        <dbReference type="ARBA" id="ARBA00051243"/>
    </source>
</evidence>